<evidence type="ECO:0000256" key="2">
    <source>
        <dbReference type="ARBA" id="ARBA00004201"/>
    </source>
</evidence>
<comment type="similarity">
    <text evidence="3">Belongs to the PAT1 family.</text>
</comment>
<dbReference type="GeneID" id="54418993"/>
<name>A0A6G1GG75_9PEZI</name>
<proteinExistence type="inferred from homology"/>
<evidence type="ECO:0000313" key="10">
    <source>
        <dbReference type="Proteomes" id="UP000504638"/>
    </source>
</evidence>
<evidence type="ECO:0000256" key="1">
    <source>
        <dbReference type="ARBA" id="ARBA00004123"/>
    </source>
</evidence>
<dbReference type="PANTHER" id="PTHR21551:SF0">
    <property type="entry name" value="PROTEIN ASSOCIATED WITH TOPO II RELATED-1, ISOFORM A"/>
    <property type="match status" value="1"/>
</dbReference>
<dbReference type="Pfam" id="PF09770">
    <property type="entry name" value="PAT1"/>
    <property type="match status" value="1"/>
</dbReference>
<dbReference type="RefSeq" id="XP_033538684.1">
    <property type="nucleotide sequence ID" value="XM_033678423.1"/>
</dbReference>
<protein>
    <recommendedName>
        <fullName evidence="8">mRNA decay factor PAT1 domain-containing protein</fullName>
    </recommendedName>
</protein>
<keyword evidence="10" id="KW-1185">Reference proteome</keyword>
<feature type="compositionally biased region" description="Pro residues" evidence="7">
    <location>
        <begin position="204"/>
        <end position="213"/>
    </location>
</feature>
<sequence length="872" mass="96288">MSFFGFDTTLPRDRKVVPGFSSQHDAFAGLEGGAADDNALEFEDTYDGLGDQLSDADDALNDDTFGEQPATQAGVGRDFDFASRTARVADAMQEEQMIYHARHGINKPQAPPPVQYQPAKTGYENYADASYIPRLEADAALWGIPPKAAEAPREQPGPAAARKMMSLEEVEAMMRQQSVHTTQQPAPQSIAPEPVPHHQQQFQPPGPPPPQFSGPPQVLQRPHPQQPGFLPPIQQAIPHDARSFHERPPMQAELPGQGVQHPQILQRPKQAPEPSNQRQQPRQRPPPQQARASPQPRQILQNPNRLSGQGQPVQQPRPSDAAGQRVPTGPAHQRGPSYSGPIITNPQQILQLSDEERKAYLIEEAKRAKRNHKIHMLSKDNGLMTPQDKNFITRIQLQQLMASIGNLDEAGSPEAIISDDFYYQVYAQIRGAARAHPGQPASQFAQTYLFQTGGRYGFGRRGRQGNADNHIQRMEQQVARAVEAAKAKPKNKQLVIEGSLGKISFSNAKTPKPLLNIKPAALHHAEARPGSAQGGKDPHGSVKDEATERRKVLKDLETVYETLMAMEDHDRRMPPPLTEESSADLIQAMMEWRHRLGQLNKKLWNGLRVMEPIVPGSPIPHPFILLVNHGKGMKALGRVFRHIDDNQRLTITTLTLINLDHLRVIQHGVPPPNSTTLPQPIKDEIDLFTATINPLLFAVFHDSPLNVVVGLLGLIVERTTIPWLARTKIGTSILTLLVSRAEVLREALVAQQAAQMLPAESLEQQLPDLAAYRDTYTKLFAALEPALPFLFGGFGHPAKTETGDDVHVWQFLACIGAAADPGQQQRLVLGVKDRVMETVGVARSLPGEEGEKRLHKVNLFMRGLGLDVELLS</sequence>
<feature type="compositionally biased region" description="Basic and acidic residues" evidence="7">
    <location>
        <begin position="239"/>
        <end position="248"/>
    </location>
</feature>
<feature type="domain" description="mRNA decay factor PAT1" evidence="8">
    <location>
        <begin position="1"/>
        <end position="869"/>
    </location>
</feature>
<feature type="region of interest" description="Disordered" evidence="7">
    <location>
        <begin position="524"/>
        <end position="547"/>
    </location>
</feature>
<dbReference type="InterPro" id="IPR039900">
    <property type="entry name" value="Pat1-like"/>
</dbReference>
<evidence type="ECO:0000256" key="5">
    <source>
        <dbReference type="ARBA" id="ARBA00022884"/>
    </source>
</evidence>
<dbReference type="GO" id="GO:0003723">
    <property type="term" value="F:RNA binding"/>
    <property type="evidence" value="ECO:0007669"/>
    <property type="project" value="UniProtKB-KW"/>
</dbReference>
<keyword evidence="4" id="KW-0963">Cytoplasm</keyword>
<dbReference type="Proteomes" id="UP000504638">
    <property type="component" value="Unplaced"/>
</dbReference>
<reference evidence="11" key="2">
    <citation type="submission" date="2020-04" db="EMBL/GenBank/DDBJ databases">
        <authorList>
            <consortium name="NCBI Genome Project"/>
        </authorList>
    </citation>
    <scope>NUCLEOTIDE SEQUENCE</scope>
    <source>
        <strain evidence="11">CBS 781.70</strain>
    </source>
</reference>
<dbReference type="OrthoDB" id="74835at2759"/>
<feature type="compositionally biased region" description="Basic and acidic residues" evidence="7">
    <location>
        <begin position="536"/>
        <end position="547"/>
    </location>
</feature>
<feature type="region of interest" description="Disordered" evidence="7">
    <location>
        <begin position="173"/>
        <end position="344"/>
    </location>
</feature>
<dbReference type="PANTHER" id="PTHR21551">
    <property type="entry name" value="TOPOISOMERASE II-ASSOCIATED PROTEIN PAT1"/>
    <property type="match status" value="1"/>
</dbReference>
<organism evidence="9">
    <name type="scientific">Eremomyces bilateralis CBS 781.70</name>
    <dbReference type="NCBI Taxonomy" id="1392243"/>
    <lineage>
        <taxon>Eukaryota</taxon>
        <taxon>Fungi</taxon>
        <taxon>Dikarya</taxon>
        <taxon>Ascomycota</taxon>
        <taxon>Pezizomycotina</taxon>
        <taxon>Dothideomycetes</taxon>
        <taxon>Dothideomycetes incertae sedis</taxon>
        <taxon>Eremomycetales</taxon>
        <taxon>Eremomycetaceae</taxon>
        <taxon>Eremomyces</taxon>
    </lineage>
</organism>
<dbReference type="AlphaFoldDB" id="A0A6G1GG75"/>
<comment type="subcellular location">
    <subcellularLocation>
        <location evidence="2">Cytoplasm</location>
        <location evidence="2">P-body</location>
    </subcellularLocation>
    <subcellularLocation>
        <location evidence="1">Nucleus</location>
    </subcellularLocation>
</comment>
<dbReference type="InterPro" id="IPR019167">
    <property type="entry name" value="PAT1_dom"/>
</dbReference>
<evidence type="ECO:0000256" key="6">
    <source>
        <dbReference type="ARBA" id="ARBA00023242"/>
    </source>
</evidence>
<keyword evidence="6" id="KW-0539">Nucleus</keyword>
<dbReference type="GO" id="GO:0033962">
    <property type="term" value="P:P-body assembly"/>
    <property type="evidence" value="ECO:0007669"/>
    <property type="project" value="TreeGrafter"/>
</dbReference>
<evidence type="ECO:0000256" key="7">
    <source>
        <dbReference type="SAM" id="MobiDB-lite"/>
    </source>
</evidence>
<evidence type="ECO:0000313" key="11">
    <source>
        <dbReference type="RefSeq" id="XP_033538684.1"/>
    </source>
</evidence>
<keyword evidence="5" id="KW-0694">RNA-binding</keyword>
<feature type="compositionally biased region" description="Polar residues" evidence="7">
    <location>
        <begin position="175"/>
        <end position="187"/>
    </location>
</feature>
<dbReference type="GO" id="GO:0000290">
    <property type="term" value="P:deadenylation-dependent decapping of nuclear-transcribed mRNA"/>
    <property type="evidence" value="ECO:0007669"/>
    <property type="project" value="InterPro"/>
</dbReference>
<dbReference type="EMBL" id="ML975149">
    <property type="protein sequence ID" value="KAF1817053.1"/>
    <property type="molecule type" value="Genomic_DNA"/>
</dbReference>
<evidence type="ECO:0000256" key="3">
    <source>
        <dbReference type="ARBA" id="ARBA00009138"/>
    </source>
</evidence>
<feature type="compositionally biased region" description="Low complexity" evidence="7">
    <location>
        <begin position="289"/>
        <end position="298"/>
    </location>
</feature>
<feature type="compositionally biased region" description="Polar residues" evidence="7">
    <location>
        <begin position="299"/>
        <end position="317"/>
    </location>
</feature>
<reference evidence="9 11" key="1">
    <citation type="submission" date="2020-01" db="EMBL/GenBank/DDBJ databases">
        <authorList>
            <consortium name="DOE Joint Genome Institute"/>
            <person name="Haridas S."/>
            <person name="Albert R."/>
            <person name="Binder M."/>
            <person name="Bloem J."/>
            <person name="Labutti K."/>
            <person name="Salamov A."/>
            <person name="Andreopoulos B."/>
            <person name="Baker S.E."/>
            <person name="Barry K."/>
            <person name="Bills G."/>
            <person name="Bluhm B.H."/>
            <person name="Cannon C."/>
            <person name="Castanera R."/>
            <person name="Culley D.E."/>
            <person name="Daum C."/>
            <person name="Ezra D."/>
            <person name="Gonzalez J.B."/>
            <person name="Henrissat B."/>
            <person name="Kuo A."/>
            <person name="Liang C."/>
            <person name="Lipzen A."/>
            <person name="Lutzoni F."/>
            <person name="Magnuson J."/>
            <person name="Mondo S."/>
            <person name="Nolan M."/>
            <person name="Ohm R."/>
            <person name="Pangilinan J."/>
            <person name="Park H.-J."/>
            <person name="Ramirez L."/>
            <person name="Alfaro M."/>
            <person name="Sun H."/>
            <person name="Tritt A."/>
            <person name="Yoshinaga Y."/>
            <person name="Zwiers L.-H."/>
            <person name="Turgeon B.G."/>
            <person name="Goodwin S.B."/>
            <person name="Spatafora J.W."/>
            <person name="Crous P.W."/>
            <person name="Grigoriev I.V."/>
        </authorList>
    </citation>
    <scope>NUCLEOTIDE SEQUENCE</scope>
    <source>
        <strain evidence="9 11">CBS 781.70</strain>
    </source>
</reference>
<feature type="compositionally biased region" description="Low complexity" evidence="7">
    <location>
        <begin position="272"/>
        <end position="282"/>
    </location>
</feature>
<reference evidence="11" key="3">
    <citation type="submission" date="2025-04" db="UniProtKB">
        <authorList>
            <consortium name="RefSeq"/>
        </authorList>
    </citation>
    <scope>IDENTIFICATION</scope>
    <source>
        <strain evidence="11">CBS 781.70</strain>
    </source>
</reference>
<evidence type="ECO:0000259" key="8">
    <source>
        <dbReference type="Pfam" id="PF09770"/>
    </source>
</evidence>
<evidence type="ECO:0000313" key="9">
    <source>
        <dbReference type="EMBL" id="KAF1817053.1"/>
    </source>
</evidence>
<evidence type="ECO:0000256" key="4">
    <source>
        <dbReference type="ARBA" id="ARBA00022490"/>
    </source>
</evidence>
<gene>
    <name evidence="9 11" type="ORF">P152DRAFT_453660</name>
</gene>
<accession>A0A6G1GG75</accession>
<dbReference type="GO" id="GO:0005634">
    <property type="term" value="C:nucleus"/>
    <property type="evidence" value="ECO:0007669"/>
    <property type="project" value="UniProtKB-SubCell"/>
</dbReference>
<dbReference type="GO" id="GO:0000932">
    <property type="term" value="C:P-body"/>
    <property type="evidence" value="ECO:0007669"/>
    <property type="project" value="UniProtKB-SubCell"/>
</dbReference>